<dbReference type="InterPro" id="IPR013087">
    <property type="entry name" value="Znf_C2H2_type"/>
</dbReference>
<proteinExistence type="predicted"/>
<dbReference type="InterPro" id="IPR036236">
    <property type="entry name" value="Znf_C2H2_sf"/>
</dbReference>
<dbReference type="Pfam" id="PF03184">
    <property type="entry name" value="DDE_1"/>
    <property type="match status" value="1"/>
</dbReference>
<dbReference type="GO" id="GO:0008270">
    <property type="term" value="F:zinc ion binding"/>
    <property type="evidence" value="ECO:0007669"/>
    <property type="project" value="UniProtKB-KW"/>
</dbReference>
<feature type="domain" description="C2H2-type" evidence="7">
    <location>
        <begin position="436"/>
        <end position="464"/>
    </location>
</feature>
<sequence>MAAEDENVMMTQMETGEGVDLLMECDEEEPYILPVLQQMDQEKEALDADLRPPDSLMKNEEERDTGPVRIIPIPVQPETSRSPTASRTVKSVGSGLSFTVNGRRVPLLPGGSGTELRLHCHPEGSASGFTTVQIPVTVTVHSPVGTRCINTMASLKTSPAPAPSAAFTPLPEPNHIPVITDVVSGEAAQKVLNDHKVNFESNHLTPQIPPPFDPTSTQTAVSQKTSTKAIPKRLQNGDVEPVVPPNCSICSSQYKYIPELRGFMCLCSPAIALSLRNLKKQMMNQIEKKRRRSRNKNKSTKTSKDPQSSNKEKRTCPKSSATRVVTPPQRRHSDDFESDVQSSPGSPSNKMSLTQQNQPAPPSQPPQGKLVILVEDFYYGCDPGRATTCLPGGKMGRPYPCIHCPKTFSNNIKLMNHMHEHASMISQLAGKVECASFCPHCFRPFLSPLKLQSHLESVHNGRESTVKCKICEVAFDSEPDFLCHMKSTHRPGEMPYACQVCDFRSSFYSDVWSHFELVHSNTKYLMCPYCLRVLRNNNCYQQHVAQHQKKYIHSCEKCRLHFLYIKERTEHKLQHHKTHITPPQLSGLKPGTKVTVRTYSVAGSHESGGGPKKTVAPCKVVDVAPPPPPQESTKKKPVESLGPLLSQLSTDSDLGASHRCIECLHSVPDLKVHFPSLVRCSLCRFVTCCSTSYANHMIINHSFNRDVPQFSTIFQSAPRLPLTIRSQEWSAYRPETPNSESGQNGAFVPIHLMPCAQTWLSVKPLPHPSPPPFTPAMTIKFLGPKPAGAAVHAQLSAVLSALCHGAAQAARQHQTPPATIRVWISQQQRGLSDRKWLWRTEKMAEWMLYRREQQLSVDEDALLQKAQMVLGGNSQVDFYRWTVDFMLRHELGLQTSRNARLKAVLDSSHAFMQKLISQIQSRDLPPNCLGCLDELPVFINLDQFSDQDPQALKLFGSPEDRPLLDVTLSALSDGSFLPPLLFFTGTSPHVPDGFPDNVILEARQEGFTDEERMQIWLDKVWQPHVTSKYDHHSLLLMDQYRGHVSGKCRKSLSAARTIASLIPPGCGCRLQPLEICVTHVLRDFLQARWTQLVSDGGLDGLELHQLALTLACWLSEVSSTLNSKTHFLRRSFSLTCTTQTEEDHGEAERMISALAEALIQPMEAKEPILVPKAEQHQAVLLLAMKKEIKMERN</sequence>
<keyword evidence="4" id="KW-0862">Zinc</keyword>
<dbReference type="PROSITE" id="PS50157">
    <property type="entry name" value="ZINC_FINGER_C2H2_2"/>
    <property type="match status" value="2"/>
</dbReference>
<dbReference type="Proteomes" id="UP000677803">
    <property type="component" value="Unassembled WGS sequence"/>
</dbReference>
<dbReference type="InterPro" id="IPR004875">
    <property type="entry name" value="DDE_SF_endonuclease_dom"/>
</dbReference>
<keyword evidence="2" id="KW-0677">Repeat</keyword>
<feature type="compositionally biased region" description="Basic residues" evidence="6">
    <location>
        <begin position="288"/>
        <end position="301"/>
    </location>
</feature>
<feature type="compositionally biased region" description="Polar residues" evidence="6">
    <location>
        <begin position="214"/>
        <end position="228"/>
    </location>
</feature>
<dbReference type="SMART" id="SM00355">
    <property type="entry name" value="ZnF_C2H2"/>
    <property type="match status" value="7"/>
</dbReference>
<dbReference type="Pfam" id="PF25429">
    <property type="entry name" value="zf-POGZ"/>
    <property type="match status" value="1"/>
</dbReference>
<evidence type="ECO:0000313" key="8">
    <source>
        <dbReference type="EMBL" id="CAG5887818.1"/>
    </source>
</evidence>
<reference evidence="8" key="1">
    <citation type="submission" date="2021-05" db="EMBL/GenBank/DDBJ databases">
        <authorList>
            <person name="Tigano A."/>
        </authorList>
    </citation>
    <scope>NUCLEOTIDE SEQUENCE</scope>
</reference>
<dbReference type="PROSITE" id="PS00028">
    <property type="entry name" value="ZINC_FINGER_C2H2_1"/>
    <property type="match status" value="4"/>
</dbReference>
<dbReference type="EMBL" id="CAJRST010005557">
    <property type="protein sequence ID" value="CAG5887818.1"/>
    <property type="molecule type" value="Genomic_DNA"/>
</dbReference>
<dbReference type="Gene3D" id="3.30.160.60">
    <property type="entry name" value="Classic Zinc Finger"/>
    <property type="match status" value="2"/>
</dbReference>
<feature type="region of interest" description="Disordered" evidence="6">
    <location>
        <begin position="285"/>
        <end position="367"/>
    </location>
</feature>
<dbReference type="OrthoDB" id="5876240at2759"/>
<feature type="domain" description="C2H2-type" evidence="7">
    <location>
        <begin position="399"/>
        <end position="426"/>
    </location>
</feature>
<feature type="compositionally biased region" description="Polar residues" evidence="6">
    <location>
        <begin position="339"/>
        <end position="354"/>
    </location>
</feature>
<dbReference type="PANTHER" id="PTHR24379">
    <property type="entry name" value="KRAB AND ZINC FINGER DOMAIN-CONTAINING"/>
    <property type="match status" value="1"/>
</dbReference>
<evidence type="ECO:0000256" key="1">
    <source>
        <dbReference type="ARBA" id="ARBA00022723"/>
    </source>
</evidence>
<dbReference type="PANTHER" id="PTHR24379:SF121">
    <property type="entry name" value="C2H2-TYPE DOMAIN-CONTAINING PROTEIN"/>
    <property type="match status" value="1"/>
</dbReference>
<gene>
    <name evidence="8" type="ORF">MMEN_LOCUS6076</name>
</gene>
<evidence type="ECO:0000256" key="4">
    <source>
        <dbReference type="ARBA" id="ARBA00022833"/>
    </source>
</evidence>
<dbReference type="GO" id="GO:0003677">
    <property type="term" value="F:DNA binding"/>
    <property type="evidence" value="ECO:0007669"/>
    <property type="project" value="UniProtKB-KW"/>
</dbReference>
<name>A0A8S4ARX1_9TELE</name>
<dbReference type="InterPro" id="IPR057618">
    <property type="entry name" value="Znf_POGZ/Z280C-D-like"/>
</dbReference>
<evidence type="ECO:0000256" key="5">
    <source>
        <dbReference type="PROSITE-ProRule" id="PRU00042"/>
    </source>
</evidence>
<keyword evidence="3 5" id="KW-0863">Zinc-finger</keyword>
<dbReference type="SUPFAM" id="SSF57667">
    <property type="entry name" value="beta-beta-alpha zinc fingers"/>
    <property type="match status" value="1"/>
</dbReference>
<keyword evidence="1" id="KW-0479">Metal-binding</keyword>
<accession>A0A8S4ARX1</accession>
<evidence type="ECO:0000256" key="2">
    <source>
        <dbReference type="ARBA" id="ARBA00022737"/>
    </source>
</evidence>
<protein>
    <submittedName>
        <fullName evidence="8">(Atlantic silverside) hypothetical protein</fullName>
    </submittedName>
</protein>
<comment type="caution">
    <text evidence="8">The sequence shown here is derived from an EMBL/GenBank/DDBJ whole genome shotgun (WGS) entry which is preliminary data.</text>
</comment>
<evidence type="ECO:0000259" key="7">
    <source>
        <dbReference type="PROSITE" id="PS50157"/>
    </source>
</evidence>
<dbReference type="AlphaFoldDB" id="A0A8S4ARX1"/>
<evidence type="ECO:0000256" key="3">
    <source>
        <dbReference type="ARBA" id="ARBA00022771"/>
    </source>
</evidence>
<keyword evidence="9" id="KW-1185">Reference proteome</keyword>
<organism evidence="8 9">
    <name type="scientific">Menidia menidia</name>
    <name type="common">Atlantic silverside</name>
    <dbReference type="NCBI Taxonomy" id="238744"/>
    <lineage>
        <taxon>Eukaryota</taxon>
        <taxon>Metazoa</taxon>
        <taxon>Chordata</taxon>
        <taxon>Craniata</taxon>
        <taxon>Vertebrata</taxon>
        <taxon>Euteleostomi</taxon>
        <taxon>Actinopterygii</taxon>
        <taxon>Neopterygii</taxon>
        <taxon>Teleostei</taxon>
        <taxon>Neoteleostei</taxon>
        <taxon>Acanthomorphata</taxon>
        <taxon>Ovalentaria</taxon>
        <taxon>Atherinomorphae</taxon>
        <taxon>Atheriniformes</taxon>
        <taxon>Atherinopsidae</taxon>
        <taxon>Menidiinae</taxon>
        <taxon>Menidia</taxon>
    </lineage>
</organism>
<evidence type="ECO:0000256" key="6">
    <source>
        <dbReference type="SAM" id="MobiDB-lite"/>
    </source>
</evidence>
<feature type="region of interest" description="Disordered" evidence="6">
    <location>
        <begin position="206"/>
        <end position="230"/>
    </location>
</feature>
<evidence type="ECO:0000313" key="9">
    <source>
        <dbReference type="Proteomes" id="UP000677803"/>
    </source>
</evidence>